<reference evidence="2 3" key="1">
    <citation type="submission" date="2019-03" db="EMBL/GenBank/DDBJ databases">
        <title>Genomic Encyclopedia of Type Strains, Phase III (KMG-III): the genomes of soil and plant-associated and newly described type strains.</title>
        <authorList>
            <person name="Whitman W."/>
        </authorList>
    </citation>
    <scope>NUCLEOTIDE SEQUENCE [LARGE SCALE GENOMIC DNA]</scope>
    <source>
        <strain evidence="2 3">VKMAc-2574</strain>
    </source>
</reference>
<evidence type="ECO:0000313" key="2">
    <source>
        <dbReference type="EMBL" id="TDW94110.1"/>
    </source>
</evidence>
<feature type="domain" description="SnoaL-like" evidence="1">
    <location>
        <begin position="60"/>
        <end position="129"/>
    </location>
</feature>
<dbReference type="InterPro" id="IPR037401">
    <property type="entry name" value="SnoaL-like"/>
</dbReference>
<protein>
    <submittedName>
        <fullName evidence="2">SnoaL-like protein</fullName>
    </submittedName>
</protein>
<dbReference type="InterPro" id="IPR032710">
    <property type="entry name" value="NTF2-like_dom_sf"/>
</dbReference>
<dbReference type="SUPFAM" id="SSF54427">
    <property type="entry name" value="NTF2-like"/>
    <property type="match status" value="1"/>
</dbReference>
<proteinExistence type="predicted"/>
<dbReference type="EMBL" id="SODU01000001">
    <property type="protein sequence ID" value="TDW94110.1"/>
    <property type="molecule type" value="Genomic_DNA"/>
</dbReference>
<dbReference type="Pfam" id="PF13474">
    <property type="entry name" value="SnoaL_3"/>
    <property type="match status" value="1"/>
</dbReference>
<accession>A0ABY2FLV5</accession>
<sequence length="141" mass="15757">MLNQDFESFLRRFEEANTAFVNGDPSLWLPLVSRSEQTSIFGGFGGQEVGWSEIGPRYEWASSQFLPSGAKIEFEYLVKHVGADTAYTVAIERGTVQHVTQPAPVPHLLRTTMVFRAEDRAWKITHRHADPLNPTSAPTGP</sequence>
<dbReference type="Proteomes" id="UP000295060">
    <property type="component" value="Unassembled WGS sequence"/>
</dbReference>
<name>A0ABY2FLV5_9ACTN</name>
<dbReference type="RefSeq" id="WP_134127263.1">
    <property type="nucleotide sequence ID" value="NZ_SODU01000001.1"/>
</dbReference>
<keyword evidence="3" id="KW-1185">Reference proteome</keyword>
<organism evidence="2 3">
    <name type="scientific">Kribbella pratensis</name>
    <dbReference type="NCBI Taxonomy" id="2512112"/>
    <lineage>
        <taxon>Bacteria</taxon>
        <taxon>Bacillati</taxon>
        <taxon>Actinomycetota</taxon>
        <taxon>Actinomycetes</taxon>
        <taxon>Propionibacteriales</taxon>
        <taxon>Kribbellaceae</taxon>
        <taxon>Kribbella</taxon>
    </lineage>
</organism>
<evidence type="ECO:0000313" key="3">
    <source>
        <dbReference type="Proteomes" id="UP000295060"/>
    </source>
</evidence>
<comment type="caution">
    <text evidence="2">The sequence shown here is derived from an EMBL/GenBank/DDBJ whole genome shotgun (WGS) entry which is preliminary data.</text>
</comment>
<gene>
    <name evidence="2" type="ORF">EV137_1410</name>
</gene>
<evidence type="ECO:0000259" key="1">
    <source>
        <dbReference type="Pfam" id="PF13474"/>
    </source>
</evidence>
<dbReference type="Gene3D" id="3.10.450.50">
    <property type="match status" value="1"/>
</dbReference>